<comment type="similarity">
    <text evidence="3 11">Belongs to the vitamin-B12 independent methionine synthase family.</text>
</comment>
<evidence type="ECO:0000256" key="7">
    <source>
        <dbReference type="ARBA" id="ARBA00022723"/>
    </source>
</evidence>
<dbReference type="InterPro" id="IPR038071">
    <property type="entry name" value="UROD/MetE-like_sf"/>
</dbReference>
<dbReference type="InterPro" id="IPR013215">
    <property type="entry name" value="Cbl-indep_Met_Synth_N"/>
</dbReference>
<proteinExistence type="inferred from homology"/>
<keyword evidence="9 11" id="KW-0862">Zinc</keyword>
<evidence type="ECO:0000256" key="2">
    <source>
        <dbReference type="ARBA" id="ARBA00004681"/>
    </source>
</evidence>
<keyword evidence="6 11" id="KW-0808">Transferase</keyword>
<evidence type="ECO:0000259" key="14">
    <source>
        <dbReference type="Pfam" id="PF08267"/>
    </source>
</evidence>
<feature type="binding site" evidence="11">
    <location>
        <position position="565"/>
    </location>
    <ligand>
        <name>5-methyltetrahydropteroyltri-L-glutamate</name>
        <dbReference type="ChEBI" id="CHEBI:58207"/>
    </ligand>
</feature>
<feature type="binding site" evidence="11">
    <location>
        <position position="488"/>
    </location>
    <ligand>
        <name>L-homocysteine</name>
        <dbReference type="ChEBI" id="CHEBI:58199"/>
    </ligand>
</feature>
<dbReference type="SUPFAM" id="SSF51726">
    <property type="entry name" value="UROD/MetE-like"/>
    <property type="match status" value="2"/>
</dbReference>
<accession>A0ABR9HJS9</accession>
<comment type="pathway">
    <text evidence="2 11">Amino-acid biosynthesis; L-methionine biosynthesis via de novo pathway; L-methionine from L-homocysteine (MetE route): step 1/1.</text>
</comment>
<dbReference type="HAMAP" id="MF_00172">
    <property type="entry name" value="Meth_synth"/>
    <property type="match status" value="1"/>
</dbReference>
<evidence type="ECO:0000256" key="12">
    <source>
        <dbReference type="SAM" id="MobiDB-lite"/>
    </source>
</evidence>
<keyword evidence="5 11" id="KW-0028">Amino-acid biosynthesis</keyword>
<dbReference type="NCBIfam" id="NF003556">
    <property type="entry name" value="PRK05222.1"/>
    <property type="match status" value="1"/>
</dbReference>
<feature type="binding site" evidence="11">
    <location>
        <position position="645"/>
    </location>
    <ligand>
        <name>Zn(2+)</name>
        <dbReference type="ChEBI" id="CHEBI:29105"/>
        <note>catalytic</note>
    </ligand>
</feature>
<dbReference type="GO" id="GO:0003871">
    <property type="term" value="F:5-methyltetrahydropteroyltriglutamate-homocysteine S-methyltransferase activity"/>
    <property type="evidence" value="ECO:0007669"/>
    <property type="project" value="UniProtKB-EC"/>
</dbReference>
<feature type="binding site" evidence="11">
    <location>
        <position position="603"/>
    </location>
    <ligand>
        <name>L-methionine</name>
        <dbReference type="ChEBI" id="CHEBI:57844"/>
    </ligand>
</feature>
<evidence type="ECO:0000256" key="8">
    <source>
        <dbReference type="ARBA" id="ARBA00022737"/>
    </source>
</evidence>
<feature type="domain" description="Cobalamin-independent methionine synthase MetE N-terminal" evidence="14">
    <location>
        <begin position="14"/>
        <end position="329"/>
    </location>
</feature>
<feature type="binding site" evidence="11">
    <location>
        <begin position="435"/>
        <end position="437"/>
    </location>
    <ligand>
        <name>L-methionine</name>
        <dbReference type="ChEBI" id="CHEBI:57844"/>
    </ligand>
</feature>
<evidence type="ECO:0000256" key="11">
    <source>
        <dbReference type="HAMAP-Rule" id="MF_00172"/>
    </source>
</evidence>
<feature type="binding site" evidence="11">
    <location>
        <position position="669"/>
    </location>
    <ligand>
        <name>Zn(2+)</name>
        <dbReference type="ChEBI" id="CHEBI:29105"/>
        <note>catalytic</note>
    </ligand>
</feature>
<dbReference type="EMBL" id="JADBDY010000001">
    <property type="protein sequence ID" value="MBE1459261.1"/>
    <property type="molecule type" value="Genomic_DNA"/>
</dbReference>
<evidence type="ECO:0000256" key="9">
    <source>
        <dbReference type="ARBA" id="ARBA00022833"/>
    </source>
</evidence>
<dbReference type="PIRSF" id="PIRSF000382">
    <property type="entry name" value="MeTrfase_B12_ind"/>
    <property type="match status" value="1"/>
</dbReference>
<dbReference type="CDD" id="cd03311">
    <property type="entry name" value="CIMS_C_terminal_like"/>
    <property type="match status" value="1"/>
</dbReference>
<evidence type="ECO:0000256" key="1">
    <source>
        <dbReference type="ARBA" id="ARBA00002777"/>
    </source>
</evidence>
<dbReference type="Pfam" id="PF01717">
    <property type="entry name" value="Meth_synt_2"/>
    <property type="match status" value="1"/>
</dbReference>
<feature type="binding site" evidence="11">
    <location>
        <begin position="26"/>
        <end position="29"/>
    </location>
    <ligand>
        <name>5-methyltetrahydropteroyltri-L-glutamate</name>
        <dbReference type="ChEBI" id="CHEBI:58207"/>
    </ligand>
</feature>
<organism evidence="15 16">
    <name type="scientific">Nocardiopsis terrae</name>
    <dbReference type="NCBI Taxonomy" id="372655"/>
    <lineage>
        <taxon>Bacteria</taxon>
        <taxon>Bacillati</taxon>
        <taxon>Actinomycetota</taxon>
        <taxon>Actinomycetes</taxon>
        <taxon>Streptosporangiales</taxon>
        <taxon>Nocardiopsidaceae</taxon>
        <taxon>Nocardiopsis</taxon>
    </lineage>
</organism>
<feature type="binding site" evidence="11">
    <location>
        <position position="730"/>
    </location>
    <ligand>
        <name>Zn(2+)</name>
        <dbReference type="ChEBI" id="CHEBI:29105"/>
        <note>catalytic</note>
    </ligand>
</feature>
<keyword evidence="7 11" id="KW-0479">Metal-binding</keyword>
<dbReference type="EC" id="2.1.1.14" evidence="11"/>
<feature type="binding site" evidence="11">
    <location>
        <begin position="435"/>
        <end position="437"/>
    </location>
    <ligand>
        <name>L-homocysteine</name>
        <dbReference type="ChEBI" id="CHEBI:58199"/>
    </ligand>
</feature>
<evidence type="ECO:0000256" key="6">
    <source>
        <dbReference type="ARBA" id="ARBA00022679"/>
    </source>
</evidence>
<feature type="binding site" evidence="11">
    <location>
        <position position="609"/>
    </location>
    <ligand>
        <name>5-methyltetrahydropteroyltri-L-glutamate</name>
        <dbReference type="ChEBI" id="CHEBI:58207"/>
    </ligand>
</feature>
<evidence type="ECO:0000313" key="15">
    <source>
        <dbReference type="EMBL" id="MBE1459261.1"/>
    </source>
</evidence>
<dbReference type="CDD" id="cd03312">
    <property type="entry name" value="CIMS_N_terminal_like"/>
    <property type="match status" value="1"/>
</dbReference>
<feature type="active site" description="Proton donor" evidence="11">
    <location>
        <position position="698"/>
    </location>
</feature>
<protein>
    <recommendedName>
        <fullName evidence="11">5-methyltetrahydropteroyltriglutamate--homocysteine methyltransferase</fullName>
        <ecNumber evidence="11">2.1.1.14</ecNumber>
    </recommendedName>
    <alternativeName>
        <fullName evidence="11">Cobalamin-independent methionine synthase</fullName>
    </alternativeName>
    <alternativeName>
        <fullName evidence="11">Methionine synthase, vitamin-B12 independent isozyme</fullName>
    </alternativeName>
</protein>
<comment type="function">
    <text evidence="1 11">Catalyzes the transfer of a methyl group from 5-methyltetrahydrofolate to homocysteine resulting in methionine formation.</text>
</comment>
<comment type="cofactor">
    <cofactor evidence="11">
        <name>Zn(2+)</name>
        <dbReference type="ChEBI" id="CHEBI:29105"/>
    </cofactor>
    <text evidence="11">Binds 1 zinc ion per subunit.</text>
</comment>
<dbReference type="Gene3D" id="3.20.20.210">
    <property type="match status" value="2"/>
</dbReference>
<keyword evidence="8 11" id="KW-0677">Repeat</keyword>
<name>A0ABR9HJS9_9ACTN</name>
<evidence type="ECO:0000313" key="16">
    <source>
        <dbReference type="Proteomes" id="UP000598217"/>
    </source>
</evidence>
<comment type="catalytic activity">
    <reaction evidence="11">
        <text>5-methyltetrahydropteroyltri-L-glutamate + L-homocysteine = tetrahydropteroyltri-L-glutamate + L-methionine</text>
        <dbReference type="Rhea" id="RHEA:21196"/>
        <dbReference type="ChEBI" id="CHEBI:57844"/>
        <dbReference type="ChEBI" id="CHEBI:58140"/>
        <dbReference type="ChEBI" id="CHEBI:58199"/>
        <dbReference type="ChEBI" id="CHEBI:58207"/>
        <dbReference type="EC" id="2.1.1.14"/>
    </reaction>
</comment>
<feature type="binding site" evidence="11">
    <location>
        <position position="603"/>
    </location>
    <ligand>
        <name>L-homocysteine</name>
        <dbReference type="ChEBI" id="CHEBI:58199"/>
    </ligand>
</feature>
<keyword evidence="16" id="KW-1185">Reference proteome</keyword>
<comment type="caution">
    <text evidence="15">The sequence shown here is derived from an EMBL/GenBank/DDBJ whole genome shotgun (WGS) entry which is preliminary data.</text>
</comment>
<feature type="domain" description="Cobalamin-independent methionine synthase MetE C-terminal/archaeal" evidence="13">
    <location>
        <begin position="430"/>
        <end position="752"/>
    </location>
</feature>
<feature type="binding site" evidence="11">
    <location>
        <position position="488"/>
    </location>
    <ligand>
        <name>L-methionine</name>
        <dbReference type="ChEBI" id="CHEBI:57844"/>
    </ligand>
</feature>
<dbReference type="NCBIfam" id="TIGR01371">
    <property type="entry name" value="met_syn_B12ind"/>
    <property type="match status" value="1"/>
</dbReference>
<dbReference type="Proteomes" id="UP000598217">
    <property type="component" value="Unassembled WGS sequence"/>
</dbReference>
<evidence type="ECO:0000259" key="13">
    <source>
        <dbReference type="Pfam" id="PF01717"/>
    </source>
</evidence>
<evidence type="ECO:0000256" key="5">
    <source>
        <dbReference type="ARBA" id="ARBA00022605"/>
    </source>
</evidence>
<evidence type="ECO:0000256" key="10">
    <source>
        <dbReference type="ARBA" id="ARBA00023167"/>
    </source>
</evidence>
<keyword evidence="10 11" id="KW-0486">Methionine biosynthesis</keyword>
<dbReference type="RefSeq" id="WP_191272485.1">
    <property type="nucleotide sequence ID" value="NZ_BMXJ01000005.1"/>
</dbReference>
<reference evidence="15 16" key="1">
    <citation type="submission" date="2020-10" db="EMBL/GenBank/DDBJ databases">
        <title>Sequencing the genomes of 1000 actinobacteria strains.</title>
        <authorList>
            <person name="Klenk H.-P."/>
        </authorList>
    </citation>
    <scope>NUCLEOTIDE SEQUENCE [LARGE SCALE GENOMIC DNA]</scope>
    <source>
        <strain evidence="15 16">DSM 45157</strain>
    </source>
</reference>
<feature type="binding site" evidence="11">
    <location>
        <begin position="519"/>
        <end position="520"/>
    </location>
    <ligand>
        <name>5-methyltetrahydropteroyltri-L-glutamate</name>
        <dbReference type="ChEBI" id="CHEBI:58207"/>
    </ligand>
</feature>
<evidence type="ECO:0000256" key="3">
    <source>
        <dbReference type="ARBA" id="ARBA00009553"/>
    </source>
</evidence>
<feature type="region of interest" description="Disordered" evidence="12">
    <location>
        <begin position="1"/>
        <end position="22"/>
    </location>
</feature>
<sequence length="766" mass="83724">MATTPGAARPTVRSTVHGYPRIGPDRELKRASESYWKGGTTAREFDAVASELRRGVYARLREAGVDDLPSNTFSPYDHVLDTAVLFDLVPSRFPSPAQAGDRDEQLRRYFALARGEQGAPPLEMTKWFDTNYHYLVPELSPSTRPRLVGDKPVAEFREASEAGFRTRPVLLGPLTFLLLAKAADDAPEGWEPIELLDQLLDAYARLLGDLEEAGATEVQLDEPILATDEGRAAVGHLERVCQRLGSLTERPSLLVSTYFGSIGAAALRVLKDSPVEAVGLDLVTDREGVGDLAAVSGLGATRLVAGVVDGRNVWRTDLPAAAAELGTLLALTDELTVSTSCSLLHVPIDLDAETDLAPELRGALAFARQKAEEVALLGRVLSEGTDTGFDAVETRPPSFTDARVRARLDALGPDAYERPEERGAPTDTALTTTTIGSFPQTPELRRARAAHRRGELPTEEYKRILRAEIDRVIALQEEIGLDVLVHGEPERNDMVQYFAEQLEGYATTRNGWVQSYGSRCVRPPILFGDVSRPEPMTVEWITYAQSRTDKPVKGMLTGPVTMLAWSFVRTDQPLGETALQVGLALRDEVADLERAGIRHIQVDEAALRELLPLREERRQAYLDWAVRSFRLATSGVAPTTTVHTHMCYSEFNQIVGGIEALDADVTSVEAARSRMELVAALGRRGYRRGIGPGVYDIHSPRVPSVEEIEASLRLAVRHVDAGNLWANPDCGLKTRGYAEAEQALRNMVEAARRVRADIGPQAPAGG</sequence>
<feature type="binding site" evidence="11">
    <location>
        <position position="126"/>
    </location>
    <ligand>
        <name>5-methyltetrahydropteroyltri-L-glutamate</name>
        <dbReference type="ChEBI" id="CHEBI:58207"/>
    </ligand>
</feature>
<keyword evidence="4 11" id="KW-0489">Methyltransferase</keyword>
<dbReference type="InterPro" id="IPR002629">
    <property type="entry name" value="Met_Synth_C/arc"/>
</dbReference>
<evidence type="ECO:0000256" key="4">
    <source>
        <dbReference type="ARBA" id="ARBA00022603"/>
    </source>
</evidence>
<feature type="binding site" evidence="11">
    <location>
        <position position="647"/>
    </location>
    <ligand>
        <name>Zn(2+)</name>
        <dbReference type="ChEBI" id="CHEBI:29105"/>
        <note>catalytic</note>
    </ligand>
</feature>
<dbReference type="InterPro" id="IPR006276">
    <property type="entry name" value="Cobalamin-indep_Met_synthase"/>
</dbReference>
<gene>
    <name evidence="11" type="primary">metE</name>
    <name evidence="15" type="ORF">H4W79_003475</name>
</gene>
<dbReference type="Pfam" id="PF08267">
    <property type="entry name" value="Meth_synt_1"/>
    <property type="match status" value="1"/>
</dbReference>
<dbReference type="PANTHER" id="PTHR30519">
    <property type="entry name" value="5-METHYLTETRAHYDROPTEROYLTRIGLUTAMATE--HOMOCYSTEINE METHYLTRANSFERASE"/>
    <property type="match status" value="1"/>
</dbReference>
<dbReference type="GO" id="GO:0032259">
    <property type="term" value="P:methylation"/>
    <property type="evidence" value="ECO:0007669"/>
    <property type="project" value="UniProtKB-KW"/>
</dbReference>
<feature type="region of interest" description="Disordered" evidence="12">
    <location>
        <begin position="416"/>
        <end position="436"/>
    </location>
</feature>